<comment type="subcellular location">
    <subcellularLocation>
        <location evidence="1">Nucleus</location>
        <location evidence="1">Nucleoplasm</location>
    </subcellularLocation>
</comment>
<keyword evidence="2 4" id="KW-0694">RNA-binding</keyword>
<keyword evidence="3" id="KW-0539">Nucleus</keyword>
<dbReference type="GO" id="GO:0005654">
    <property type="term" value="C:nucleoplasm"/>
    <property type="evidence" value="ECO:0007669"/>
    <property type="project" value="UniProtKB-SubCell"/>
</dbReference>
<organism evidence="8">
    <name type="scientific">Caenorhabditis brenneri</name>
    <name type="common">Nematode worm</name>
    <dbReference type="NCBI Taxonomy" id="135651"/>
    <lineage>
        <taxon>Eukaryota</taxon>
        <taxon>Metazoa</taxon>
        <taxon>Ecdysozoa</taxon>
        <taxon>Nematoda</taxon>
        <taxon>Chromadorea</taxon>
        <taxon>Rhabditida</taxon>
        <taxon>Rhabditina</taxon>
        <taxon>Rhabditomorpha</taxon>
        <taxon>Rhabditoidea</taxon>
        <taxon>Rhabditidae</taxon>
        <taxon>Peloderinae</taxon>
        <taxon>Caenorhabditis</taxon>
    </lineage>
</organism>
<dbReference type="InterPro" id="IPR035979">
    <property type="entry name" value="RBD_domain_sf"/>
</dbReference>
<dbReference type="FunCoup" id="G0PI04">
    <property type="interactions" value="1227"/>
</dbReference>
<evidence type="ECO:0000256" key="5">
    <source>
        <dbReference type="SAM" id="MobiDB-lite"/>
    </source>
</evidence>
<evidence type="ECO:0000256" key="4">
    <source>
        <dbReference type="PROSITE-ProRule" id="PRU00176"/>
    </source>
</evidence>
<evidence type="ECO:0000256" key="2">
    <source>
        <dbReference type="ARBA" id="ARBA00022884"/>
    </source>
</evidence>
<evidence type="ECO:0000256" key="3">
    <source>
        <dbReference type="ARBA" id="ARBA00023242"/>
    </source>
</evidence>
<proteinExistence type="predicted"/>
<dbReference type="InterPro" id="IPR052285">
    <property type="entry name" value="NEXT_complex_subunit"/>
</dbReference>
<dbReference type="PANTHER" id="PTHR13798">
    <property type="entry name" value="RNA BINDING MOTIF RBM PROTEIN -RELATED"/>
    <property type="match status" value="1"/>
</dbReference>
<dbReference type="InterPro" id="IPR012677">
    <property type="entry name" value="Nucleotide-bd_a/b_plait_sf"/>
</dbReference>
<dbReference type="AlphaFoldDB" id="G0PI04"/>
<dbReference type="GO" id="GO:0003727">
    <property type="term" value="F:single-stranded RNA binding"/>
    <property type="evidence" value="ECO:0007669"/>
    <property type="project" value="TreeGrafter"/>
</dbReference>
<dbReference type="Gene3D" id="3.30.70.330">
    <property type="match status" value="1"/>
</dbReference>
<dbReference type="SUPFAM" id="SSF54928">
    <property type="entry name" value="RNA-binding domain, RBD"/>
    <property type="match status" value="1"/>
</dbReference>
<keyword evidence="8" id="KW-1185">Reference proteome</keyword>
<dbReference type="InParanoid" id="G0PI04"/>
<dbReference type="Proteomes" id="UP000008068">
    <property type="component" value="Unassembled WGS sequence"/>
</dbReference>
<dbReference type="HOGENOM" id="CLU_1742199_0_0_1"/>
<sequence length="150" mass="17972">MGEPSPPEERTIYVANFAEEVTEDLLEELFTQTGPVLRVIVRDVKDTNARFALIEFEDEASVLFAIELMNGVKLFNKEIQVKPRNKTKQEELYRRKRAEIEERVRSSTGGDRRRSYENRRDDRGRDDRRDNGRDYHRDRSPHRDYDRRNR</sequence>
<gene>
    <name evidence="7" type="ORF">CAEBREN_14800</name>
</gene>
<reference evidence="8" key="1">
    <citation type="submission" date="2011-07" db="EMBL/GenBank/DDBJ databases">
        <authorList>
            <consortium name="Caenorhabditis brenneri Sequencing and Analysis Consortium"/>
            <person name="Wilson R.K."/>
        </authorList>
    </citation>
    <scope>NUCLEOTIDE SEQUENCE [LARGE SCALE GENOMIC DNA]</scope>
    <source>
        <strain evidence="8">PB2801</strain>
    </source>
</reference>
<dbReference type="PANTHER" id="PTHR13798:SF11">
    <property type="entry name" value="RNA-BINDING PROTEIN 7-RELATED"/>
    <property type="match status" value="1"/>
</dbReference>
<dbReference type="SMART" id="SM00360">
    <property type="entry name" value="RRM"/>
    <property type="match status" value="1"/>
</dbReference>
<dbReference type="InterPro" id="IPR000504">
    <property type="entry name" value="RRM_dom"/>
</dbReference>
<accession>G0PI04</accession>
<dbReference type="OrthoDB" id="407442at2759"/>
<evidence type="ECO:0000313" key="7">
    <source>
        <dbReference type="EMBL" id="EGT57203.1"/>
    </source>
</evidence>
<evidence type="ECO:0000259" key="6">
    <source>
        <dbReference type="PROSITE" id="PS50102"/>
    </source>
</evidence>
<dbReference type="GO" id="GO:0000381">
    <property type="term" value="P:regulation of alternative mRNA splicing, via spliceosome"/>
    <property type="evidence" value="ECO:0007669"/>
    <property type="project" value="TreeGrafter"/>
</dbReference>
<dbReference type="PROSITE" id="PS50102">
    <property type="entry name" value="RRM"/>
    <property type="match status" value="1"/>
</dbReference>
<dbReference type="STRING" id="135651.G0PI04"/>
<dbReference type="Pfam" id="PF00076">
    <property type="entry name" value="RRM_1"/>
    <property type="match status" value="1"/>
</dbReference>
<evidence type="ECO:0000313" key="8">
    <source>
        <dbReference type="Proteomes" id="UP000008068"/>
    </source>
</evidence>
<protein>
    <recommendedName>
        <fullName evidence="6">RRM domain-containing protein</fullName>
    </recommendedName>
</protein>
<dbReference type="eggNOG" id="KOG4454">
    <property type="taxonomic scope" value="Eukaryota"/>
</dbReference>
<dbReference type="EMBL" id="GL380525">
    <property type="protein sequence ID" value="EGT57203.1"/>
    <property type="molecule type" value="Genomic_DNA"/>
</dbReference>
<feature type="domain" description="RRM" evidence="6">
    <location>
        <begin position="10"/>
        <end position="86"/>
    </location>
</feature>
<evidence type="ECO:0000256" key="1">
    <source>
        <dbReference type="ARBA" id="ARBA00004642"/>
    </source>
</evidence>
<feature type="region of interest" description="Disordered" evidence="5">
    <location>
        <begin position="84"/>
        <end position="150"/>
    </location>
</feature>
<name>G0PI04_CAEBE</name>